<dbReference type="PANTHER" id="PTHR46488">
    <property type="entry name" value="AP-5 COMPLEX SUBUNIT ZETA-1"/>
    <property type="match status" value="1"/>
</dbReference>
<evidence type="ECO:0000313" key="5">
    <source>
        <dbReference type="Proteomes" id="UP000812440"/>
    </source>
</evidence>
<protein>
    <recommendedName>
        <fullName evidence="6">Adaptor related protein complex 5 subunit zeta 1</fullName>
    </recommendedName>
</protein>
<dbReference type="InterPro" id="IPR028222">
    <property type="entry name" value="AP5Z1"/>
</dbReference>
<name>A0A8T2JDZ4_9PIPI</name>
<dbReference type="AlphaFoldDB" id="A0A8T2JDZ4"/>
<dbReference type="Proteomes" id="UP000812440">
    <property type="component" value="Chromosome 6"/>
</dbReference>
<keyword evidence="5" id="KW-1185">Reference proteome</keyword>
<dbReference type="Pfam" id="PF25154">
    <property type="entry name" value="TPR_AP5Z1_C"/>
    <property type="match status" value="1"/>
</dbReference>
<comment type="caution">
    <text evidence="4">The sequence shown here is derived from an EMBL/GenBank/DDBJ whole genome shotgun (WGS) entry which is preliminary data.</text>
</comment>
<dbReference type="Pfam" id="PF25153">
    <property type="entry name" value="TPR_AP5Z1"/>
    <property type="match status" value="1"/>
</dbReference>
<dbReference type="GO" id="GO:0044599">
    <property type="term" value="C:AP-5 adaptor complex"/>
    <property type="evidence" value="ECO:0007669"/>
    <property type="project" value="InterPro"/>
</dbReference>
<accession>A0A8T2JDZ4</accession>
<organism evidence="4 5">
    <name type="scientific">Hymenochirus boettgeri</name>
    <name type="common">Congo dwarf clawed frog</name>
    <dbReference type="NCBI Taxonomy" id="247094"/>
    <lineage>
        <taxon>Eukaryota</taxon>
        <taxon>Metazoa</taxon>
        <taxon>Chordata</taxon>
        <taxon>Craniata</taxon>
        <taxon>Vertebrata</taxon>
        <taxon>Euteleostomi</taxon>
        <taxon>Amphibia</taxon>
        <taxon>Batrachia</taxon>
        <taxon>Anura</taxon>
        <taxon>Pipoidea</taxon>
        <taxon>Pipidae</taxon>
        <taxon>Pipinae</taxon>
        <taxon>Hymenochirus</taxon>
    </lineage>
</organism>
<dbReference type="SUPFAM" id="SSF48371">
    <property type="entry name" value="ARM repeat"/>
    <property type="match status" value="1"/>
</dbReference>
<feature type="domain" description="AP-5 complex subunit zeta-1 ARM repeats" evidence="1">
    <location>
        <begin position="308"/>
        <end position="424"/>
    </location>
</feature>
<evidence type="ECO:0000259" key="2">
    <source>
        <dbReference type="Pfam" id="PF25153"/>
    </source>
</evidence>
<sequence>MLSAGTESLLRQARELGQEELRKFCLRTRELLNSPGQEAESANSLRRLHLVLAAGGHRVLDCDFVEQLQQLVEAKRGPPQIRALCAAILCQLCPSPLITLTPGLDGLRCAVLLAQSRGQDVETTGQQLCGILEGRALEGHSLRPILPVLLSTELEEGQVNAANKKLCDWLRYANVHQGSTQTSSSVGFFTSPRAKQTSSVTEVDGAAATDFFTVLNHASNYSEEQWLNVISFSMLRQWLLRYGSSGAATSDDKSEVDGSVISMVSVSSTSSRLLPPMERLREKAFEYCLRLVEQSNRKALKKIDCEAQRACVGEAVTIIDIVCKQDVSYLYRALPLLKNLHGRVCNDLSMATALFPLAQFFLNHSDVAAVDSEAVYRHLFTKIPNDLFHKPLFAFQFVQFCKENRQFLSENVEVFRRSFPNLLKLLAWNGPSLVSDFMALLPVILSLDSAIEMFHSLLDLPCLTAALELQRSCVIVSEKYAVDNSVLPSTSTEAFRHPMYSNLFQYILRSETCPGPTSEQLSLLHQVLADMKSSPRVVQCTQIVPCILQLYFSIILKLADGPLINKLAGILIQRSGVLYDSHQFQHKMHRVLSNQIPNLCRLYPSLVVELSRELLEFVGSVSNIESKEPFFTQVVWAVGEYVSVSYDKRCTVEQVNRFFEVLETLLFELTQMRGSAGTPKSSPRVITALMTALTKLASRSQDLIPRVSLYLSKMRSCVQSSVMISVYGEEDSEEILIRATELMNLLKVPSVAQFVLTPSPEVRNPNYLSDACTSLPLAIRVSSHLLQKDASSVQKVL</sequence>
<evidence type="ECO:0000259" key="3">
    <source>
        <dbReference type="Pfam" id="PF25154"/>
    </source>
</evidence>
<dbReference type="Pfam" id="PF14764">
    <property type="entry name" value="SPG48"/>
    <property type="match status" value="1"/>
</dbReference>
<gene>
    <name evidence="4" type="ORF">GDO86_011988</name>
</gene>
<dbReference type="OrthoDB" id="744564at2759"/>
<evidence type="ECO:0008006" key="6">
    <source>
        <dbReference type="Google" id="ProtNLM"/>
    </source>
</evidence>
<dbReference type="Gene3D" id="1.25.10.10">
    <property type="entry name" value="Leucine-rich Repeat Variant"/>
    <property type="match status" value="1"/>
</dbReference>
<dbReference type="EMBL" id="JAACNH010000005">
    <property type="protein sequence ID" value="KAG8443399.1"/>
    <property type="molecule type" value="Genomic_DNA"/>
</dbReference>
<evidence type="ECO:0000313" key="4">
    <source>
        <dbReference type="EMBL" id="KAG8443399.1"/>
    </source>
</evidence>
<dbReference type="InterPro" id="IPR056856">
    <property type="entry name" value="TPR_AP5Z1_C"/>
</dbReference>
<feature type="domain" description="AP-5 complex subunit zeta-1 C-terminal TPR" evidence="3">
    <location>
        <begin position="436"/>
        <end position="785"/>
    </location>
</feature>
<reference evidence="4" key="1">
    <citation type="thesis" date="2020" institute="ProQuest LLC" country="789 East Eisenhower Parkway, Ann Arbor, MI, USA">
        <title>Comparative Genomics and Chromosome Evolution.</title>
        <authorList>
            <person name="Mudd A.B."/>
        </authorList>
    </citation>
    <scope>NUCLEOTIDE SEQUENCE</scope>
    <source>
        <strain evidence="4">Female2</strain>
        <tissue evidence="4">Blood</tissue>
    </source>
</reference>
<feature type="domain" description="AP-5 complex subunit zeta-1 N-terminal TPR" evidence="2">
    <location>
        <begin position="1"/>
        <end position="266"/>
    </location>
</feature>
<dbReference type="InterPro" id="IPR055450">
    <property type="entry name" value="AP5Z1_ARM"/>
</dbReference>
<proteinExistence type="predicted"/>
<evidence type="ECO:0000259" key="1">
    <source>
        <dbReference type="Pfam" id="PF14764"/>
    </source>
</evidence>
<dbReference type="InterPro" id="IPR056857">
    <property type="entry name" value="TPR_AP5Z1_N"/>
</dbReference>
<dbReference type="PANTHER" id="PTHR46488:SF1">
    <property type="entry name" value="AP-5 COMPLEX SUBUNIT ZETA-1"/>
    <property type="match status" value="1"/>
</dbReference>
<dbReference type="InterPro" id="IPR011989">
    <property type="entry name" value="ARM-like"/>
</dbReference>
<dbReference type="InterPro" id="IPR016024">
    <property type="entry name" value="ARM-type_fold"/>
</dbReference>